<evidence type="ECO:0000256" key="4">
    <source>
        <dbReference type="ARBA" id="ARBA00022547"/>
    </source>
</evidence>
<keyword evidence="10 11" id="KW-0066">ATP synthesis</keyword>
<evidence type="ECO:0000256" key="7">
    <source>
        <dbReference type="ARBA" id="ARBA00022989"/>
    </source>
</evidence>
<organism evidence="13 14">
    <name type="scientific">Albidovulum inexpectatum</name>
    <dbReference type="NCBI Taxonomy" id="196587"/>
    <lineage>
        <taxon>Bacteria</taxon>
        <taxon>Pseudomonadati</taxon>
        <taxon>Pseudomonadota</taxon>
        <taxon>Alphaproteobacteria</taxon>
        <taxon>Rhodobacterales</taxon>
        <taxon>Paracoccaceae</taxon>
        <taxon>Albidovulum</taxon>
    </lineage>
</organism>
<dbReference type="Gene3D" id="1.20.120.220">
    <property type="entry name" value="ATP synthase, F0 complex, subunit A"/>
    <property type="match status" value="1"/>
</dbReference>
<feature type="transmembrane region" description="Helical" evidence="11">
    <location>
        <begin position="197"/>
        <end position="224"/>
    </location>
</feature>
<evidence type="ECO:0000256" key="3">
    <source>
        <dbReference type="ARBA" id="ARBA00022448"/>
    </source>
</evidence>
<dbReference type="GO" id="GO:0005886">
    <property type="term" value="C:plasma membrane"/>
    <property type="evidence" value="ECO:0007669"/>
    <property type="project" value="UniProtKB-SubCell"/>
</dbReference>
<dbReference type="PANTHER" id="PTHR11410:SF0">
    <property type="entry name" value="ATP SYNTHASE SUBUNIT A"/>
    <property type="match status" value="1"/>
</dbReference>
<evidence type="ECO:0000256" key="10">
    <source>
        <dbReference type="ARBA" id="ARBA00023310"/>
    </source>
</evidence>
<sequence length="256" mass="27706">MATEDHSEGLVFHPMDQFMVKPLFGGDTVGMLTPTNVTLWMAITVLCIAGLFVFGTRGRAIVPSRTQSIAELAYGFVHKMVEDVAGKDALKFFPYIFTLFCFIVFSNMLGLLPKAFTTTSHIAVTGVLALAVFITVTAIGFIKNGASFLSLFWVSSAPLALRPVLAVIEIISYFVRPVSHSIRLAGNMMAGHAVIKVFAAFAPLVLFSAVGVVVTPLSILAITAMYGLEVVVAFIQAYVFTILTCVYLKDALHPHH</sequence>
<dbReference type="SUPFAM" id="SSF81336">
    <property type="entry name" value="F1F0 ATP synthase subunit A"/>
    <property type="match status" value="1"/>
</dbReference>
<keyword evidence="7 11" id="KW-1133">Transmembrane helix</keyword>
<accession>A0A2S5JGM4</accession>
<dbReference type="GO" id="GO:0046933">
    <property type="term" value="F:proton-transporting ATP synthase activity, rotational mechanism"/>
    <property type="evidence" value="ECO:0007669"/>
    <property type="project" value="UniProtKB-UniRule"/>
</dbReference>
<dbReference type="PANTHER" id="PTHR11410">
    <property type="entry name" value="ATP SYNTHASE SUBUNIT A"/>
    <property type="match status" value="1"/>
</dbReference>
<evidence type="ECO:0000256" key="5">
    <source>
        <dbReference type="ARBA" id="ARBA00022692"/>
    </source>
</evidence>
<keyword evidence="14" id="KW-1185">Reference proteome</keyword>
<dbReference type="EMBL" id="PRDS01000005">
    <property type="protein sequence ID" value="PPB80445.1"/>
    <property type="molecule type" value="Genomic_DNA"/>
</dbReference>
<feature type="transmembrane region" description="Helical" evidence="11">
    <location>
        <begin position="37"/>
        <end position="55"/>
    </location>
</feature>
<dbReference type="AlphaFoldDB" id="A0A2S5JGM4"/>
<dbReference type="InterPro" id="IPR023011">
    <property type="entry name" value="ATP_synth_F0_asu_AS"/>
</dbReference>
<dbReference type="CDD" id="cd00310">
    <property type="entry name" value="ATP-synt_Fo_a_6"/>
    <property type="match status" value="1"/>
</dbReference>
<feature type="transmembrane region" description="Helical" evidence="11">
    <location>
        <begin position="230"/>
        <end position="248"/>
    </location>
</feature>
<proteinExistence type="inferred from homology"/>
<keyword evidence="9 11" id="KW-0472">Membrane</keyword>
<evidence type="ECO:0000313" key="14">
    <source>
        <dbReference type="Proteomes" id="UP000239736"/>
    </source>
</evidence>
<comment type="similarity">
    <text evidence="2 11 12">Belongs to the ATPase A chain family.</text>
</comment>
<keyword evidence="8 11" id="KW-0406">Ion transport</keyword>
<dbReference type="GO" id="GO:0045259">
    <property type="term" value="C:proton-transporting ATP synthase complex"/>
    <property type="evidence" value="ECO:0007669"/>
    <property type="project" value="UniProtKB-KW"/>
</dbReference>
<comment type="caution">
    <text evidence="13">The sequence shown here is derived from an EMBL/GenBank/DDBJ whole genome shotgun (WGS) entry which is preliminary data.</text>
</comment>
<keyword evidence="5 11" id="KW-0812">Transmembrane</keyword>
<dbReference type="InterPro" id="IPR000568">
    <property type="entry name" value="ATP_synth_F0_asu"/>
</dbReference>
<dbReference type="Proteomes" id="UP000239736">
    <property type="component" value="Unassembled WGS sequence"/>
</dbReference>
<evidence type="ECO:0000256" key="12">
    <source>
        <dbReference type="RuleBase" id="RU000483"/>
    </source>
</evidence>
<dbReference type="InterPro" id="IPR045083">
    <property type="entry name" value="ATP_synth_F0_asu_bact/mt"/>
</dbReference>
<evidence type="ECO:0000256" key="2">
    <source>
        <dbReference type="ARBA" id="ARBA00006810"/>
    </source>
</evidence>
<evidence type="ECO:0000256" key="11">
    <source>
        <dbReference type="HAMAP-Rule" id="MF_01393"/>
    </source>
</evidence>
<feature type="transmembrane region" description="Helical" evidence="11">
    <location>
        <begin position="148"/>
        <end position="176"/>
    </location>
</feature>
<keyword evidence="4 11" id="KW-0138">CF(0)</keyword>
<evidence type="ECO:0000256" key="1">
    <source>
        <dbReference type="ARBA" id="ARBA00004141"/>
    </source>
</evidence>
<feature type="transmembrane region" description="Helical" evidence="11">
    <location>
        <begin position="122"/>
        <end position="142"/>
    </location>
</feature>
<evidence type="ECO:0000313" key="13">
    <source>
        <dbReference type="EMBL" id="PPB80445.1"/>
    </source>
</evidence>
<name>A0A2S5JGM4_9RHOB</name>
<evidence type="ECO:0000256" key="8">
    <source>
        <dbReference type="ARBA" id="ARBA00023065"/>
    </source>
</evidence>
<comment type="function">
    <text evidence="11 12">Key component of the proton channel; it plays a direct role in the translocation of protons across the membrane.</text>
</comment>
<dbReference type="PRINTS" id="PR00123">
    <property type="entry name" value="ATPASEA"/>
</dbReference>
<gene>
    <name evidence="11" type="primary">atpB</name>
    <name evidence="13" type="ORF">LV82_01794</name>
</gene>
<dbReference type="NCBIfam" id="NF004482">
    <property type="entry name" value="PRK05815.2-4"/>
    <property type="match status" value="1"/>
</dbReference>
<dbReference type="NCBIfam" id="TIGR01131">
    <property type="entry name" value="ATP_synt_6_or_A"/>
    <property type="match status" value="1"/>
</dbReference>
<protein>
    <recommendedName>
        <fullName evidence="11 12">ATP synthase subunit a</fullName>
    </recommendedName>
    <alternativeName>
        <fullName evidence="11">ATP synthase F0 sector subunit a</fullName>
    </alternativeName>
    <alternativeName>
        <fullName evidence="11">F-ATPase subunit 6</fullName>
    </alternativeName>
</protein>
<reference evidence="13 14" key="1">
    <citation type="submission" date="2018-01" db="EMBL/GenBank/DDBJ databases">
        <title>Genomic Encyclopedia of Archaeal and Bacterial Type Strains, Phase II (KMG-II): from individual species to whole genera.</title>
        <authorList>
            <person name="Goeker M."/>
        </authorList>
    </citation>
    <scope>NUCLEOTIDE SEQUENCE [LARGE SCALE GENOMIC DNA]</scope>
    <source>
        <strain evidence="13 14">DSM 12048</strain>
    </source>
</reference>
<dbReference type="HAMAP" id="MF_01393">
    <property type="entry name" value="ATP_synth_a_bact"/>
    <property type="match status" value="1"/>
</dbReference>
<keyword evidence="6 11" id="KW-0375">Hydrogen ion transport</keyword>
<keyword evidence="3 11" id="KW-0813">Transport</keyword>
<dbReference type="PROSITE" id="PS00449">
    <property type="entry name" value="ATPASE_A"/>
    <property type="match status" value="1"/>
</dbReference>
<dbReference type="Pfam" id="PF00119">
    <property type="entry name" value="ATP-synt_A"/>
    <property type="match status" value="1"/>
</dbReference>
<keyword evidence="11" id="KW-1003">Cell membrane</keyword>
<evidence type="ECO:0000256" key="6">
    <source>
        <dbReference type="ARBA" id="ARBA00022781"/>
    </source>
</evidence>
<dbReference type="InterPro" id="IPR035908">
    <property type="entry name" value="F0_ATP_A_sf"/>
</dbReference>
<feature type="transmembrane region" description="Helical" evidence="11">
    <location>
        <begin position="92"/>
        <end position="110"/>
    </location>
</feature>
<evidence type="ECO:0000256" key="9">
    <source>
        <dbReference type="ARBA" id="ARBA00023136"/>
    </source>
</evidence>
<comment type="subcellular location">
    <subcellularLocation>
        <location evidence="11 12">Cell membrane</location>
        <topology evidence="11 12">Multi-pass membrane protein</topology>
    </subcellularLocation>
    <subcellularLocation>
        <location evidence="1">Membrane</location>
        <topology evidence="1">Multi-pass membrane protein</topology>
    </subcellularLocation>
</comment>